<evidence type="ECO:0000313" key="2">
    <source>
        <dbReference type="Proteomes" id="UP000627292"/>
    </source>
</evidence>
<gene>
    <name evidence="1" type="ORF">GCM10011379_13890</name>
</gene>
<dbReference type="Proteomes" id="UP000627292">
    <property type="component" value="Unassembled WGS sequence"/>
</dbReference>
<reference evidence="1" key="2">
    <citation type="submission" date="2020-09" db="EMBL/GenBank/DDBJ databases">
        <authorList>
            <person name="Sun Q."/>
            <person name="Zhou Y."/>
        </authorList>
    </citation>
    <scope>NUCLEOTIDE SEQUENCE</scope>
    <source>
        <strain evidence="1">CGMCC 1.15290</strain>
    </source>
</reference>
<reference evidence="1" key="1">
    <citation type="journal article" date="2014" name="Int. J. Syst. Evol. Microbiol.">
        <title>Complete genome sequence of Corynebacterium casei LMG S-19264T (=DSM 44701T), isolated from a smear-ripened cheese.</title>
        <authorList>
            <consortium name="US DOE Joint Genome Institute (JGI-PGF)"/>
            <person name="Walter F."/>
            <person name="Albersmeier A."/>
            <person name="Kalinowski J."/>
            <person name="Ruckert C."/>
        </authorList>
    </citation>
    <scope>NUCLEOTIDE SEQUENCE</scope>
    <source>
        <strain evidence="1">CGMCC 1.15290</strain>
    </source>
</reference>
<dbReference type="EMBL" id="BMIB01000002">
    <property type="protein sequence ID" value="GGH63227.1"/>
    <property type="molecule type" value="Genomic_DNA"/>
</dbReference>
<accession>A0A917IUD3</accession>
<name>A0A917IUD3_9BACT</name>
<keyword evidence="2" id="KW-1185">Reference proteome</keyword>
<organism evidence="1 2">
    <name type="scientific">Filimonas zeae</name>
    <dbReference type="NCBI Taxonomy" id="1737353"/>
    <lineage>
        <taxon>Bacteria</taxon>
        <taxon>Pseudomonadati</taxon>
        <taxon>Bacteroidota</taxon>
        <taxon>Chitinophagia</taxon>
        <taxon>Chitinophagales</taxon>
        <taxon>Chitinophagaceae</taxon>
        <taxon>Filimonas</taxon>
    </lineage>
</organism>
<comment type="caution">
    <text evidence="1">The sequence shown here is derived from an EMBL/GenBank/DDBJ whole genome shotgun (WGS) entry which is preliminary data.</text>
</comment>
<protein>
    <submittedName>
        <fullName evidence="1">Uncharacterized protein</fullName>
    </submittedName>
</protein>
<sequence length="83" mass="9435">MALGATLIKVLNKKYALSQMVEQKFKGYDLAFKTDEEGNAILLFIGQKDETGNVRGERYARRIVKDKEGVLVKDHWDFKGKAT</sequence>
<dbReference type="AlphaFoldDB" id="A0A917IUD3"/>
<proteinExistence type="predicted"/>
<dbReference type="RefSeq" id="WP_188951304.1">
    <property type="nucleotide sequence ID" value="NZ_BMIB01000002.1"/>
</dbReference>
<evidence type="ECO:0000313" key="1">
    <source>
        <dbReference type="EMBL" id="GGH63227.1"/>
    </source>
</evidence>